<dbReference type="OrthoDB" id="8062037at2759"/>
<accession>A0A8B6GJI8</accession>
<sequence length="434" mass="49169">MDEICICNDGNHETCEQSYLFVPSAWIIFTQFGLAAECAIVNTIVIVIFLHPKNRTPSTILLSALVATDCLTAILSQIPYFVAYNFHYDELFVDEDGYFGGWFWPEVYSSCIVFTPLSNIAFGFHTISICLTVMLNIQKVVALQFPFWTMLNVGNKTTVSVICLIFVVVVSIFAWVTVSDIRTLFKGEDDACCYKDPLNANDIEGFTTATKVFMIVAVLVVILCTAYICVKLWSVGRNIQRTRNPISQRKTRRSLKVSAVDFIHFIRDSWNFQKCDNDIVILLSKDDRKVYTEAGTTADKILTEDCIDQVHDIIESDLSDGKYYEVLREMTTQYKIILSEGNCEYISEKRTMTIVAFTVGAVFGTIVLTFSVCALILNRKQGRYQKQSDDEEIEKKVVRTSRPVYHSNHSFDGVTGEDICNIDKDNNEGIKDNC</sequence>
<dbReference type="InterPro" id="IPR017452">
    <property type="entry name" value="GPCR_Rhodpsn_7TM"/>
</dbReference>
<feature type="transmembrane region" description="Helical" evidence="5">
    <location>
        <begin position="26"/>
        <end position="50"/>
    </location>
</feature>
<dbReference type="EMBL" id="UYJE01008540">
    <property type="protein sequence ID" value="VDI64676.1"/>
    <property type="molecule type" value="Genomic_DNA"/>
</dbReference>
<proteinExistence type="predicted"/>
<dbReference type="Pfam" id="PF10323">
    <property type="entry name" value="7TM_GPCR_Srv"/>
    <property type="match status" value="1"/>
</dbReference>
<evidence type="ECO:0000313" key="7">
    <source>
        <dbReference type="EMBL" id="VDI64676.1"/>
    </source>
</evidence>
<dbReference type="InterPro" id="IPR007621">
    <property type="entry name" value="TPM_dom"/>
</dbReference>
<evidence type="ECO:0000256" key="5">
    <source>
        <dbReference type="SAM" id="Phobius"/>
    </source>
</evidence>
<dbReference type="Gene3D" id="1.20.1070.10">
    <property type="entry name" value="Rhodopsin 7-helix transmembrane proteins"/>
    <property type="match status" value="1"/>
</dbReference>
<evidence type="ECO:0000256" key="1">
    <source>
        <dbReference type="ARBA" id="ARBA00004370"/>
    </source>
</evidence>
<organism evidence="7 8">
    <name type="scientific">Mytilus galloprovincialis</name>
    <name type="common">Mediterranean mussel</name>
    <dbReference type="NCBI Taxonomy" id="29158"/>
    <lineage>
        <taxon>Eukaryota</taxon>
        <taxon>Metazoa</taxon>
        <taxon>Spiralia</taxon>
        <taxon>Lophotrochozoa</taxon>
        <taxon>Mollusca</taxon>
        <taxon>Bivalvia</taxon>
        <taxon>Autobranchia</taxon>
        <taxon>Pteriomorphia</taxon>
        <taxon>Mytilida</taxon>
        <taxon>Mytiloidea</taxon>
        <taxon>Mytilidae</taxon>
        <taxon>Mytilinae</taxon>
        <taxon>Mytilus</taxon>
    </lineage>
</organism>
<dbReference type="Pfam" id="PF04536">
    <property type="entry name" value="TPM_phosphatase"/>
    <property type="match status" value="1"/>
</dbReference>
<evidence type="ECO:0000313" key="8">
    <source>
        <dbReference type="Proteomes" id="UP000596742"/>
    </source>
</evidence>
<keyword evidence="2 5" id="KW-0812">Transmembrane</keyword>
<feature type="transmembrane region" description="Helical" evidence="5">
    <location>
        <begin position="354"/>
        <end position="377"/>
    </location>
</feature>
<gene>
    <name evidence="7" type="ORF">MGAL_10B057224</name>
</gene>
<dbReference type="PROSITE" id="PS50262">
    <property type="entry name" value="G_PROTEIN_RECEP_F1_2"/>
    <property type="match status" value="1"/>
</dbReference>
<reference evidence="7" key="1">
    <citation type="submission" date="2018-11" db="EMBL/GenBank/DDBJ databases">
        <authorList>
            <person name="Alioto T."/>
            <person name="Alioto T."/>
        </authorList>
    </citation>
    <scope>NUCLEOTIDE SEQUENCE</scope>
</reference>
<dbReference type="PANTHER" id="PTHR33748">
    <property type="entry name" value="PROTEIN CBG04600"/>
    <property type="match status" value="1"/>
</dbReference>
<evidence type="ECO:0000259" key="6">
    <source>
        <dbReference type="PROSITE" id="PS50262"/>
    </source>
</evidence>
<feature type="transmembrane region" description="Helical" evidence="5">
    <location>
        <begin position="107"/>
        <end position="137"/>
    </location>
</feature>
<comment type="subcellular location">
    <subcellularLocation>
        <location evidence="1">Membrane</location>
    </subcellularLocation>
</comment>
<dbReference type="GO" id="GO:0016020">
    <property type="term" value="C:membrane"/>
    <property type="evidence" value="ECO:0007669"/>
    <property type="project" value="UniProtKB-SubCell"/>
</dbReference>
<keyword evidence="4 5" id="KW-0472">Membrane</keyword>
<comment type="caution">
    <text evidence="7">The sequence shown here is derived from an EMBL/GenBank/DDBJ whole genome shotgun (WGS) entry which is preliminary data.</text>
</comment>
<evidence type="ECO:0000256" key="3">
    <source>
        <dbReference type="ARBA" id="ARBA00022989"/>
    </source>
</evidence>
<keyword evidence="3 5" id="KW-1133">Transmembrane helix</keyword>
<keyword evidence="8" id="KW-1185">Reference proteome</keyword>
<dbReference type="Proteomes" id="UP000596742">
    <property type="component" value="Unassembled WGS sequence"/>
</dbReference>
<dbReference type="AlphaFoldDB" id="A0A8B6GJI8"/>
<feature type="transmembrane region" description="Helical" evidence="5">
    <location>
        <begin position="212"/>
        <end position="233"/>
    </location>
</feature>
<name>A0A8B6GJI8_MYTGA</name>
<evidence type="ECO:0000256" key="2">
    <source>
        <dbReference type="ARBA" id="ARBA00022692"/>
    </source>
</evidence>
<feature type="domain" description="G-protein coupled receptors family 1 profile" evidence="6">
    <location>
        <begin position="41"/>
        <end position="266"/>
    </location>
</feature>
<protein>
    <recommendedName>
        <fullName evidence="6">G-protein coupled receptors family 1 profile domain-containing protein</fullName>
    </recommendedName>
</protein>
<evidence type="ECO:0000256" key="4">
    <source>
        <dbReference type="ARBA" id="ARBA00023136"/>
    </source>
</evidence>
<dbReference type="PANTHER" id="PTHR33748:SF5">
    <property type="entry name" value="GROUND-LIKE DOMAIN-CONTAINING PROTEIN"/>
    <property type="match status" value="1"/>
</dbReference>
<feature type="transmembrane region" description="Helical" evidence="5">
    <location>
        <begin position="62"/>
        <end position="87"/>
    </location>
</feature>
<dbReference type="InterPro" id="IPR019426">
    <property type="entry name" value="7TM_GPCR_serpentine_rcpt_Srv"/>
</dbReference>
<feature type="transmembrane region" description="Helical" evidence="5">
    <location>
        <begin position="158"/>
        <end position="178"/>
    </location>
</feature>
<dbReference type="SUPFAM" id="SSF81321">
    <property type="entry name" value="Family A G protein-coupled receptor-like"/>
    <property type="match status" value="1"/>
</dbReference>